<protein>
    <submittedName>
        <fullName evidence="2">Uncharacterized protein</fullName>
    </submittedName>
</protein>
<evidence type="ECO:0000313" key="3">
    <source>
        <dbReference type="Proteomes" id="UP000008068"/>
    </source>
</evidence>
<keyword evidence="3" id="KW-1185">Reference proteome</keyword>
<dbReference type="EMBL" id="GL379787">
    <property type="protein sequence ID" value="EGT31075.1"/>
    <property type="molecule type" value="Genomic_DNA"/>
</dbReference>
<name>G0M917_CAEBE</name>
<gene>
    <name evidence="2" type="ORF">CAEBREN_20789</name>
</gene>
<dbReference type="Proteomes" id="UP000008068">
    <property type="component" value="Unassembled WGS sequence"/>
</dbReference>
<sequence length="180" mass="19809">MSAEFDISFFAPIDYTVPADDDIYPGQSPSTDVANNRVKTDLNLAIGKALTANQIYLYVPPTLNITFTPQKIHIVDGDKCTTDNTYVVNEGTVIYKCVIAGTTVAPSGTGSTARPRRAAPRRRDATSNVKPRPFAQSMTVIATTTQPLFEQQWTKIARSVQQALEDKKLLFDDEIQVVLL</sequence>
<dbReference type="eggNOG" id="ENOG502THF5">
    <property type="taxonomic scope" value="Eukaryota"/>
</dbReference>
<organism evidence="3">
    <name type="scientific">Caenorhabditis brenneri</name>
    <name type="common">Nematode worm</name>
    <dbReference type="NCBI Taxonomy" id="135651"/>
    <lineage>
        <taxon>Eukaryota</taxon>
        <taxon>Metazoa</taxon>
        <taxon>Ecdysozoa</taxon>
        <taxon>Nematoda</taxon>
        <taxon>Chromadorea</taxon>
        <taxon>Rhabditida</taxon>
        <taxon>Rhabditina</taxon>
        <taxon>Rhabditomorpha</taxon>
        <taxon>Rhabditoidea</taxon>
        <taxon>Rhabditidae</taxon>
        <taxon>Peloderinae</taxon>
        <taxon>Caenorhabditis</taxon>
    </lineage>
</organism>
<dbReference type="FunCoup" id="G0M917">
    <property type="interactions" value="1899"/>
</dbReference>
<proteinExistence type="predicted"/>
<reference evidence="3" key="1">
    <citation type="submission" date="2011-07" db="EMBL/GenBank/DDBJ databases">
        <authorList>
            <consortium name="Caenorhabditis brenneri Sequencing and Analysis Consortium"/>
            <person name="Wilson R.K."/>
        </authorList>
    </citation>
    <scope>NUCLEOTIDE SEQUENCE [LARGE SCALE GENOMIC DNA]</scope>
    <source>
        <strain evidence="3">PB2801</strain>
    </source>
</reference>
<dbReference type="HOGENOM" id="CLU_1316456_0_0_1"/>
<dbReference type="OMA" id="IYLYIPP"/>
<dbReference type="InParanoid" id="G0M917"/>
<accession>G0M917</accession>
<dbReference type="AlphaFoldDB" id="G0M917"/>
<dbReference type="OrthoDB" id="5822757at2759"/>
<feature type="region of interest" description="Disordered" evidence="1">
    <location>
        <begin position="106"/>
        <end position="130"/>
    </location>
</feature>
<evidence type="ECO:0000313" key="2">
    <source>
        <dbReference type="EMBL" id="EGT31075.1"/>
    </source>
</evidence>
<evidence type="ECO:0000256" key="1">
    <source>
        <dbReference type="SAM" id="MobiDB-lite"/>
    </source>
</evidence>